<feature type="non-terminal residue" evidence="7">
    <location>
        <position position="1"/>
    </location>
</feature>
<accession>A0A8J4FAJ5</accession>
<evidence type="ECO:0000256" key="1">
    <source>
        <dbReference type="ARBA" id="ARBA00004127"/>
    </source>
</evidence>
<keyword evidence="3" id="KW-1133">Transmembrane helix</keyword>
<keyword evidence="8" id="KW-1185">Reference proteome</keyword>
<feature type="compositionally biased region" description="Low complexity" evidence="5">
    <location>
        <begin position="843"/>
        <end position="856"/>
    </location>
</feature>
<evidence type="ECO:0000259" key="6">
    <source>
        <dbReference type="Pfam" id="PF09359"/>
    </source>
</evidence>
<reference evidence="7" key="1">
    <citation type="journal article" date="2021" name="Proc. Natl. Acad. Sci. U.S.A.">
        <title>Three genomes in the algal genus Volvox reveal the fate of a haploid sex-determining region after a transition to homothallism.</title>
        <authorList>
            <person name="Yamamoto K."/>
            <person name="Hamaji T."/>
            <person name="Kawai-Toyooka H."/>
            <person name="Matsuzaki R."/>
            <person name="Takahashi F."/>
            <person name="Nishimura Y."/>
            <person name="Kawachi M."/>
            <person name="Noguchi H."/>
            <person name="Minakuchi Y."/>
            <person name="Umen J.G."/>
            <person name="Toyoda A."/>
            <person name="Nozaki H."/>
        </authorList>
    </citation>
    <scope>NUCLEOTIDE SEQUENCE</scope>
    <source>
        <strain evidence="7">NIES-3780</strain>
    </source>
</reference>
<evidence type="ECO:0000313" key="8">
    <source>
        <dbReference type="Proteomes" id="UP000747399"/>
    </source>
</evidence>
<keyword evidence="2" id="KW-0812">Transmembrane</keyword>
<dbReference type="Gene3D" id="3.20.100.30">
    <property type="entry name" value="VTC, catalytic tunnel domain"/>
    <property type="match status" value="1"/>
</dbReference>
<evidence type="ECO:0000256" key="2">
    <source>
        <dbReference type="ARBA" id="ARBA00022692"/>
    </source>
</evidence>
<gene>
    <name evidence="7" type="ORF">Vafri_21460</name>
</gene>
<comment type="caution">
    <text evidence="7">The sequence shown here is derived from an EMBL/GenBank/DDBJ whole genome shotgun (WGS) entry which is preliminary data.</text>
</comment>
<dbReference type="GO" id="GO:0012505">
    <property type="term" value="C:endomembrane system"/>
    <property type="evidence" value="ECO:0007669"/>
    <property type="project" value="UniProtKB-SubCell"/>
</dbReference>
<feature type="compositionally biased region" description="Basic residues" evidence="5">
    <location>
        <begin position="719"/>
        <end position="728"/>
    </location>
</feature>
<feature type="non-terminal residue" evidence="7">
    <location>
        <position position="1015"/>
    </location>
</feature>
<comment type="subcellular location">
    <subcellularLocation>
        <location evidence="1">Endomembrane system</location>
        <topology evidence="1">Multi-pass membrane protein</topology>
    </subcellularLocation>
</comment>
<feature type="domain" description="VTC" evidence="6">
    <location>
        <begin position="340"/>
        <end position="697"/>
    </location>
</feature>
<protein>
    <recommendedName>
        <fullName evidence="6">VTC domain-containing protein</fullName>
    </recommendedName>
</protein>
<dbReference type="PANTHER" id="PTHR46140">
    <property type="entry name" value="VACUOLAR TRANSPORTER CHAPERONE 1-RELATED"/>
    <property type="match status" value="1"/>
</dbReference>
<evidence type="ECO:0000256" key="3">
    <source>
        <dbReference type="ARBA" id="ARBA00022989"/>
    </source>
</evidence>
<feature type="compositionally biased region" description="Basic and acidic residues" evidence="5">
    <location>
        <begin position="885"/>
        <end position="894"/>
    </location>
</feature>
<feature type="region of interest" description="Disordered" evidence="5">
    <location>
        <begin position="549"/>
        <end position="575"/>
    </location>
</feature>
<feature type="region of interest" description="Disordered" evidence="5">
    <location>
        <begin position="777"/>
        <end position="799"/>
    </location>
</feature>
<dbReference type="Pfam" id="PF09359">
    <property type="entry name" value="VTC"/>
    <property type="match status" value="1"/>
</dbReference>
<name>A0A8J4FAJ5_9CHLO</name>
<feature type="compositionally biased region" description="Low complexity" evidence="5">
    <location>
        <begin position="901"/>
        <end position="927"/>
    </location>
</feature>
<organism evidence="7 8">
    <name type="scientific">Volvox africanus</name>
    <dbReference type="NCBI Taxonomy" id="51714"/>
    <lineage>
        <taxon>Eukaryota</taxon>
        <taxon>Viridiplantae</taxon>
        <taxon>Chlorophyta</taxon>
        <taxon>core chlorophytes</taxon>
        <taxon>Chlorophyceae</taxon>
        <taxon>CS clade</taxon>
        <taxon>Chlamydomonadales</taxon>
        <taxon>Volvocaceae</taxon>
        <taxon>Volvox</taxon>
    </lineage>
</organism>
<feature type="region of interest" description="Disordered" evidence="5">
    <location>
        <begin position="974"/>
        <end position="995"/>
    </location>
</feature>
<dbReference type="AlphaFoldDB" id="A0A8J4FAJ5"/>
<evidence type="ECO:0000256" key="4">
    <source>
        <dbReference type="ARBA" id="ARBA00023136"/>
    </source>
</evidence>
<dbReference type="EMBL" id="BNCO01000111">
    <property type="protein sequence ID" value="GIL68193.1"/>
    <property type="molecule type" value="Genomic_DNA"/>
</dbReference>
<dbReference type="InterPro" id="IPR042267">
    <property type="entry name" value="VTC_sf"/>
</dbReference>
<evidence type="ECO:0000313" key="7">
    <source>
        <dbReference type="EMBL" id="GIL68193.1"/>
    </source>
</evidence>
<feature type="compositionally biased region" description="Low complexity" evidence="5">
    <location>
        <begin position="942"/>
        <end position="954"/>
    </location>
</feature>
<keyword evidence="4" id="KW-0472">Membrane</keyword>
<dbReference type="GO" id="GO:0006799">
    <property type="term" value="P:polyphosphate biosynthetic process"/>
    <property type="evidence" value="ECO:0007669"/>
    <property type="project" value="UniProtKB-ARBA"/>
</dbReference>
<feature type="region of interest" description="Disordered" evidence="5">
    <location>
        <begin position="714"/>
        <end position="760"/>
    </location>
</feature>
<feature type="region of interest" description="Disordered" evidence="5">
    <location>
        <begin position="836"/>
        <end position="954"/>
    </location>
</feature>
<dbReference type="Proteomes" id="UP000747399">
    <property type="component" value="Unassembled WGS sequence"/>
</dbReference>
<dbReference type="InterPro" id="IPR051572">
    <property type="entry name" value="VTC_Complex_Subunit"/>
</dbReference>
<sequence>AAEKRLYDNVVSGHSEVSCPDDVGGGGGGSVSVLNCLLSLSLGRTPERKIKAAVSGVAVGAGADSADAEAEIRAVAGQAAQGDAFVQCFISEMSRVRHFVRGSLESMAVKLAHAAERLYAAHMQPVAGVDIVGTATSAAAVPTGVNSCGASGDGGSASAAARARSPAALPDGGDHDIRTASVAATAAAATLRSLCAGLRSECNEIGDQLVELEGFERYNSAEFAELGLLYDKKAAAAGVVAVSTAADSAETTGISGAGVRDGDGGPAVGASSGTTATDALMAQLEIRRVYHRCIQDYLLGGFTYDMVVVALSDVYEAVRHVQARNGDTSDIPWVPPDQFKRSTTKYWVDPRDVLRVKATIVRHLPVLIFGRKSPGLHNQEPSQTAAAASGISIVTAARVSTAATAASDPVQPHASSSFAPLANGAISRPLPPPPPLMAVPAMTAAAKRQLALDAMYDSSKIASVYFDNKQLDVYHERLVRVDGASLVRIRWYGVDAPAPEQGVFVERKKHRDAWTGEFSLKERAQIPHRDVPAFLAGLPLPATQLTHGSESLTSSAATGMAAPPLPPPQSNSQAKSAALLREVQASLVQLNQEPHLRTEYRRTAFQLSSTNAVRISLDTQLAMTRELGAPRSPGGWCRDPSIAVRHEDVVRFPYAVLEIKLQDEDSCPAWVLALRQSGLLVEAPKFSKFLHGMALLYPQRLRNTPHWFLPELPPSLPPHRNHHNHRNHQQNQNQNQPDRLGITPEVTGSGVGAVHSSRTRSGSMGWIRSTLWLRGRPRSRSATGVRAMRGGSGAPMVPAMSPATLQELSYTGDKYAQEVPHWLFPANIRPEQAQDIIADPDTDPGGRTGAAAPTRGSSLHPRSGHLSSRCTSLRGGGGVQGHVEVPVRPRHEQEAAEDSESSVNHSKKSGNSSGSDYSRPSSVRSSYLPTVEVHSSLGPIPTRGSQSRTSSRTVAADPLAAIEAAAATVATIGRGSGGAETTYAAASGGSLPGPLSLMTVPSQSVMLSGCSRKSP</sequence>
<proteinExistence type="predicted"/>
<dbReference type="InterPro" id="IPR018966">
    <property type="entry name" value="VTC_domain"/>
</dbReference>
<dbReference type="PANTHER" id="PTHR46140:SF1">
    <property type="entry name" value="VACUOLAR TRANSPORTER CHAPERONE COMPLEX SUBUNIT 4-RELATED"/>
    <property type="match status" value="1"/>
</dbReference>
<evidence type="ECO:0000256" key="5">
    <source>
        <dbReference type="SAM" id="MobiDB-lite"/>
    </source>
</evidence>